<dbReference type="InterPro" id="IPR011041">
    <property type="entry name" value="Quinoprot_gluc/sorb_DH_b-prop"/>
</dbReference>
<evidence type="ECO:0000256" key="1">
    <source>
        <dbReference type="SAM" id="MobiDB-lite"/>
    </source>
</evidence>
<dbReference type="EMBL" id="BOOB01000038">
    <property type="protein sequence ID" value="GIH34666.1"/>
    <property type="molecule type" value="Genomic_DNA"/>
</dbReference>
<protein>
    <recommendedName>
        <fullName evidence="2">Glucose/Sorbosone dehydrogenase domain-containing protein</fullName>
    </recommendedName>
</protein>
<feature type="region of interest" description="Disordered" evidence="1">
    <location>
        <begin position="121"/>
        <end position="173"/>
    </location>
</feature>
<sequence length="173" mass="18232">MAVKVSRAHVEEGRVRAGRRCAGKPAAFLPDGTALVTERATANIMRVTPGATPVRVTTVRNVSVTGDGGLLGIARSPAFPQDLFVYVYLTTASDNRVVRFRWNYPDAQQVVLSGIPRAQTRNGGRIAFGPDGSTPPSSARTPGTSSTPSSRAATTAGRPARARAARRVCATRS</sequence>
<evidence type="ECO:0000259" key="2">
    <source>
        <dbReference type="Pfam" id="PF07995"/>
    </source>
</evidence>
<proteinExistence type="predicted"/>
<keyword evidence="4" id="KW-1185">Reference proteome</keyword>
<feature type="compositionally biased region" description="Low complexity" evidence="1">
    <location>
        <begin position="132"/>
        <end position="159"/>
    </location>
</feature>
<gene>
    <name evidence="3" type="ORF">Mam01_48300</name>
</gene>
<accession>A0ABQ4FIL1</accession>
<dbReference type="Proteomes" id="UP000651728">
    <property type="component" value="Unassembled WGS sequence"/>
</dbReference>
<dbReference type="SUPFAM" id="SSF50952">
    <property type="entry name" value="Soluble quinoprotein glucose dehydrogenase"/>
    <property type="match status" value="1"/>
</dbReference>
<organism evidence="3 4">
    <name type="scientific">Microbispora amethystogenes</name>
    <dbReference type="NCBI Taxonomy" id="1427754"/>
    <lineage>
        <taxon>Bacteria</taxon>
        <taxon>Bacillati</taxon>
        <taxon>Actinomycetota</taxon>
        <taxon>Actinomycetes</taxon>
        <taxon>Streptosporangiales</taxon>
        <taxon>Streptosporangiaceae</taxon>
        <taxon>Microbispora</taxon>
    </lineage>
</organism>
<reference evidence="3 4" key="1">
    <citation type="submission" date="2021-01" db="EMBL/GenBank/DDBJ databases">
        <title>Whole genome shotgun sequence of Microbispora amethystogenes NBRC 101907.</title>
        <authorList>
            <person name="Komaki H."/>
            <person name="Tamura T."/>
        </authorList>
    </citation>
    <scope>NUCLEOTIDE SEQUENCE [LARGE SCALE GENOMIC DNA]</scope>
    <source>
        <strain evidence="3 4">NBRC 101907</strain>
    </source>
</reference>
<comment type="caution">
    <text evidence="3">The sequence shown here is derived from an EMBL/GenBank/DDBJ whole genome shotgun (WGS) entry which is preliminary data.</text>
</comment>
<dbReference type="Gene3D" id="2.120.10.30">
    <property type="entry name" value="TolB, C-terminal domain"/>
    <property type="match status" value="1"/>
</dbReference>
<dbReference type="InterPro" id="IPR011042">
    <property type="entry name" value="6-blade_b-propeller_TolB-like"/>
</dbReference>
<feature type="domain" description="Glucose/Sorbosone dehydrogenase" evidence="2">
    <location>
        <begin position="27"/>
        <end position="133"/>
    </location>
</feature>
<name>A0ABQ4FIL1_9ACTN</name>
<dbReference type="InterPro" id="IPR012938">
    <property type="entry name" value="Glc/Sorbosone_DH"/>
</dbReference>
<evidence type="ECO:0000313" key="4">
    <source>
        <dbReference type="Proteomes" id="UP000651728"/>
    </source>
</evidence>
<dbReference type="Pfam" id="PF07995">
    <property type="entry name" value="GSDH"/>
    <property type="match status" value="1"/>
</dbReference>
<evidence type="ECO:0000313" key="3">
    <source>
        <dbReference type="EMBL" id="GIH34666.1"/>
    </source>
</evidence>